<feature type="region of interest" description="Disordered" evidence="1">
    <location>
        <begin position="49"/>
        <end position="137"/>
    </location>
</feature>
<geneLocation type="mitochondrion" evidence="2"/>
<evidence type="ECO:0000256" key="1">
    <source>
        <dbReference type="SAM" id="MobiDB-lite"/>
    </source>
</evidence>
<reference evidence="2" key="1">
    <citation type="journal article" date="2016" name="PLoS ONE">
        <title>Intron Derived Size Polymorphism in the Mitochondrial Genomes of Closely Related Chrysoporthe Species.</title>
        <authorList>
            <person name="Kanzi A.M."/>
            <person name="Wingfield B.D."/>
            <person name="Steenkamp E.T."/>
            <person name="Naidoo S."/>
            <person name="van der Merwe N.A."/>
        </authorList>
    </citation>
    <scope>NUCLEOTIDE SEQUENCE</scope>
</reference>
<sequence>MSNEEILSEIREAIKGEKLSRSLENDERTELFSKFLETRHVELREECLNRGLYASDTDTDSDSDSDNNNSEDNSNKDVWEEGEDNKNNKCEDSSSTNKRKFEEDENSSTQPSKSFKQDSSDVTGDTEPYDICGGEDC</sequence>
<evidence type="ECO:0000313" key="2">
    <source>
        <dbReference type="EMBL" id="AMX22173.1"/>
    </source>
</evidence>
<dbReference type="EMBL" id="KT380884">
    <property type="protein sequence ID" value="AMX22173.1"/>
    <property type="molecule type" value="Genomic_DNA"/>
</dbReference>
<dbReference type="RefSeq" id="YP_009262098.1">
    <property type="nucleotide sequence ID" value="NC_030523.1"/>
</dbReference>
<proteinExistence type="predicted"/>
<name>A0A191MX91_9PEZI</name>
<organism evidence="2">
    <name type="scientific">Chrysoporthe deuterocubensis</name>
    <dbReference type="NCBI Taxonomy" id="764597"/>
    <lineage>
        <taxon>Eukaryota</taxon>
        <taxon>Fungi</taxon>
        <taxon>Dikarya</taxon>
        <taxon>Ascomycota</taxon>
        <taxon>Pezizomycotina</taxon>
        <taxon>Sordariomycetes</taxon>
        <taxon>Sordariomycetidae</taxon>
        <taxon>Diaporthales</taxon>
        <taxon>Cryphonectriaceae</taxon>
        <taxon>Cryphonectria-Endothia species complex</taxon>
        <taxon>Chrysoporthe</taxon>
    </lineage>
</organism>
<feature type="compositionally biased region" description="Basic and acidic residues" evidence="1">
    <location>
        <begin position="73"/>
        <end position="92"/>
    </location>
</feature>
<gene>
    <name evidence="2" type="primary">orf137</name>
</gene>
<accession>A0A191MX91</accession>
<dbReference type="AlphaFoldDB" id="A0A191MX91"/>
<keyword evidence="2" id="KW-0496">Mitochondrion</keyword>
<protein>
    <submittedName>
        <fullName evidence="2">Uncharacterized protein</fullName>
    </submittedName>
</protein>
<dbReference type="GeneID" id="31078204"/>